<reference evidence="12" key="1">
    <citation type="journal article" date="2023" name="DNA Res.">
        <title>Chromosome-level genome assembly of Phrynocephalus forsythii using third-generation DNA sequencing and Hi-C analysis.</title>
        <authorList>
            <person name="Qi Y."/>
            <person name="Zhao W."/>
            <person name="Zhao Y."/>
            <person name="Niu C."/>
            <person name="Cao S."/>
            <person name="Zhang Y."/>
        </authorList>
    </citation>
    <scope>NUCLEOTIDE SEQUENCE</scope>
    <source>
        <tissue evidence="12">Muscle</tissue>
    </source>
</reference>
<dbReference type="AlphaFoldDB" id="A0A9Q0XFR4"/>
<feature type="domain" description="NID" evidence="11">
    <location>
        <begin position="286"/>
        <end position="373"/>
    </location>
</feature>
<comment type="subcellular location">
    <subcellularLocation>
        <location evidence="2">Cytoplasm</location>
    </subcellularLocation>
    <subcellularLocation>
        <location evidence="1">Nucleus</location>
    </subcellularLocation>
    <subcellularLocation>
        <location evidence="3">Secreted</location>
    </subcellularLocation>
</comment>
<evidence type="ECO:0000256" key="4">
    <source>
        <dbReference type="ARBA" id="ARBA00010081"/>
    </source>
</evidence>
<evidence type="ECO:0000256" key="5">
    <source>
        <dbReference type="ARBA" id="ARBA00022490"/>
    </source>
</evidence>
<keyword evidence="8" id="KW-0391">Immunity</keyword>
<dbReference type="GO" id="GO:0045087">
    <property type="term" value="P:innate immune response"/>
    <property type="evidence" value="ECO:0007669"/>
    <property type="project" value="UniProtKB-KW"/>
</dbReference>
<evidence type="ECO:0000259" key="11">
    <source>
        <dbReference type="Pfam" id="PF07292"/>
    </source>
</evidence>
<keyword evidence="13" id="KW-1185">Reference proteome</keyword>
<dbReference type="Gene3D" id="3.30.70.330">
    <property type="match status" value="1"/>
</dbReference>
<feature type="region of interest" description="Disordered" evidence="10">
    <location>
        <begin position="86"/>
        <end position="113"/>
    </location>
</feature>
<keyword evidence="6" id="KW-0964">Secreted</keyword>
<accession>A0A9Q0XFR4</accession>
<evidence type="ECO:0000256" key="9">
    <source>
        <dbReference type="ARBA" id="ARBA00023242"/>
    </source>
</evidence>
<dbReference type="InterPro" id="IPR012677">
    <property type="entry name" value="Nucleotide-bd_a/b_plait_sf"/>
</dbReference>
<proteinExistence type="inferred from homology"/>
<keyword evidence="7" id="KW-0399">Innate immunity</keyword>
<feature type="region of interest" description="Disordered" evidence="10">
    <location>
        <begin position="1"/>
        <end position="30"/>
    </location>
</feature>
<evidence type="ECO:0000256" key="7">
    <source>
        <dbReference type="ARBA" id="ARBA00022588"/>
    </source>
</evidence>
<keyword evidence="9" id="KW-0539">Nucleus</keyword>
<evidence type="ECO:0000256" key="6">
    <source>
        <dbReference type="ARBA" id="ARBA00022525"/>
    </source>
</evidence>
<dbReference type="GO" id="GO:0045088">
    <property type="term" value="P:regulation of innate immune response"/>
    <property type="evidence" value="ECO:0007669"/>
    <property type="project" value="UniProtKB-ARBA"/>
</dbReference>
<dbReference type="FunFam" id="3.30.70.330:FF:000300">
    <property type="entry name" value="Interferon-induced protein 35"/>
    <property type="match status" value="1"/>
</dbReference>
<dbReference type="GO" id="GO:0005737">
    <property type="term" value="C:cytoplasm"/>
    <property type="evidence" value="ECO:0007669"/>
    <property type="project" value="UniProtKB-SubCell"/>
</dbReference>
<evidence type="ECO:0000256" key="8">
    <source>
        <dbReference type="ARBA" id="ARBA00022859"/>
    </source>
</evidence>
<keyword evidence="5" id="KW-0963">Cytoplasm</keyword>
<dbReference type="OrthoDB" id="9936051at2759"/>
<evidence type="ECO:0000256" key="2">
    <source>
        <dbReference type="ARBA" id="ARBA00004496"/>
    </source>
</evidence>
<name>A0A9Q0XFR4_9SAUR</name>
<organism evidence="12 13">
    <name type="scientific">Phrynocephalus forsythii</name>
    <dbReference type="NCBI Taxonomy" id="171643"/>
    <lineage>
        <taxon>Eukaryota</taxon>
        <taxon>Metazoa</taxon>
        <taxon>Chordata</taxon>
        <taxon>Craniata</taxon>
        <taxon>Vertebrata</taxon>
        <taxon>Euteleostomi</taxon>
        <taxon>Lepidosauria</taxon>
        <taxon>Squamata</taxon>
        <taxon>Bifurcata</taxon>
        <taxon>Unidentata</taxon>
        <taxon>Episquamata</taxon>
        <taxon>Toxicofera</taxon>
        <taxon>Iguania</taxon>
        <taxon>Acrodonta</taxon>
        <taxon>Agamidae</taxon>
        <taxon>Agaminae</taxon>
        <taxon>Phrynocephalus</taxon>
    </lineage>
</organism>
<dbReference type="Proteomes" id="UP001142489">
    <property type="component" value="Unassembled WGS sequence"/>
</dbReference>
<sequence length="392" mass="44014">MESDEDSFIPIPWEDVSASGSQGMTADETSRQLKKYQDMVRDFEMDWLSLKASKEESEQEAFALQKEADRLRKTFGELQDETKAYELAFQEPGSKRRSEQPPPAPEEEMRERDRLLQGKQALERELEKLNGFYAAQNELHKVPASFPERSMVFKGAMEKKEKEGTPPDMLTVLPQIRCPIPGGSALITFESPEVASQIIEMGRHQVHLDDYNYIWVKAEPVTLLLPTSLEVSVERSPRQILVSGLPVSAVPEEQLLDKLELFFSKQKNEGGEVECVERLPSSGHVALTFVEDEVAERLIQKGQFQVPIGKENYTVKASHYVSGQLTNLQFHPSACAQMVLLSEIPDVLEEDLMRVALEVHFQKPSKGGGEVESIVYIPAGCCAVAVFEGVEN</sequence>
<dbReference type="InterPro" id="IPR009909">
    <property type="entry name" value="Nmi/IFP35_dom"/>
</dbReference>
<dbReference type="Pfam" id="PF07292">
    <property type="entry name" value="NID"/>
    <property type="match status" value="2"/>
</dbReference>
<feature type="domain" description="NID" evidence="11">
    <location>
        <begin position="185"/>
        <end position="274"/>
    </location>
</feature>
<dbReference type="GO" id="GO:0005615">
    <property type="term" value="C:extracellular space"/>
    <property type="evidence" value="ECO:0007669"/>
    <property type="project" value="UniProtKB-ARBA"/>
</dbReference>
<dbReference type="PANTHER" id="PTHR15225">
    <property type="entry name" value="INTERFERON-INDUCED PROTEIN 35/NMI N-MYC/STAT INTERACTING PROTEIN"/>
    <property type="match status" value="1"/>
</dbReference>
<dbReference type="EMBL" id="JAPFRF010000012">
    <property type="protein sequence ID" value="KAJ7313426.1"/>
    <property type="molecule type" value="Genomic_DNA"/>
</dbReference>
<dbReference type="GO" id="GO:0005634">
    <property type="term" value="C:nucleus"/>
    <property type="evidence" value="ECO:0007669"/>
    <property type="project" value="UniProtKB-SubCell"/>
</dbReference>
<protein>
    <recommendedName>
        <fullName evidence="11">NID domain-containing protein</fullName>
    </recommendedName>
</protein>
<evidence type="ECO:0000313" key="12">
    <source>
        <dbReference type="EMBL" id="KAJ7313426.1"/>
    </source>
</evidence>
<evidence type="ECO:0000256" key="10">
    <source>
        <dbReference type="SAM" id="MobiDB-lite"/>
    </source>
</evidence>
<comment type="caution">
    <text evidence="12">The sequence shown here is derived from an EMBL/GenBank/DDBJ whole genome shotgun (WGS) entry which is preliminary data.</text>
</comment>
<evidence type="ECO:0000256" key="3">
    <source>
        <dbReference type="ARBA" id="ARBA00004613"/>
    </source>
</evidence>
<evidence type="ECO:0000256" key="1">
    <source>
        <dbReference type="ARBA" id="ARBA00004123"/>
    </source>
</evidence>
<dbReference type="PANTHER" id="PTHR15225:SF1">
    <property type="entry name" value="INTERFERON-INDUCED 35 KDA PROTEIN"/>
    <property type="match status" value="1"/>
</dbReference>
<gene>
    <name evidence="12" type="ORF">JRQ81_004787</name>
</gene>
<comment type="similarity">
    <text evidence="4">Belongs to the NMI family.</text>
</comment>
<evidence type="ECO:0000313" key="13">
    <source>
        <dbReference type="Proteomes" id="UP001142489"/>
    </source>
</evidence>